<dbReference type="InterPro" id="IPR017989">
    <property type="entry name" value="Ribosome_inactivat_1/2"/>
</dbReference>
<dbReference type="GO" id="GO:0030598">
    <property type="term" value="F:rRNA N-glycosylase activity"/>
    <property type="evidence" value="ECO:0007669"/>
    <property type="project" value="UniProtKB-EC"/>
</dbReference>
<feature type="signal peptide" evidence="10">
    <location>
        <begin position="1"/>
        <end position="21"/>
    </location>
</feature>
<dbReference type="PRINTS" id="PR00396">
    <property type="entry name" value="SHIGARICIN"/>
</dbReference>
<keyword evidence="4 8" id="KW-0800">Toxin</keyword>
<evidence type="ECO:0000256" key="1">
    <source>
        <dbReference type="ARBA" id="ARBA00000237"/>
    </source>
</evidence>
<dbReference type="EMBL" id="JBDFQZ010000004">
    <property type="protein sequence ID" value="KAK9732705.1"/>
    <property type="molecule type" value="Genomic_DNA"/>
</dbReference>
<organism evidence="11 12">
    <name type="scientific">Saponaria officinalis</name>
    <name type="common">Common soapwort</name>
    <name type="synonym">Lychnis saponaria</name>
    <dbReference type="NCBI Taxonomy" id="3572"/>
    <lineage>
        <taxon>Eukaryota</taxon>
        <taxon>Viridiplantae</taxon>
        <taxon>Streptophyta</taxon>
        <taxon>Embryophyta</taxon>
        <taxon>Tracheophyta</taxon>
        <taxon>Spermatophyta</taxon>
        <taxon>Magnoliopsida</taxon>
        <taxon>eudicotyledons</taxon>
        <taxon>Gunneridae</taxon>
        <taxon>Pentapetalae</taxon>
        <taxon>Caryophyllales</taxon>
        <taxon>Caryophyllaceae</taxon>
        <taxon>Caryophylleae</taxon>
        <taxon>Saponaria</taxon>
    </lineage>
</organism>
<dbReference type="GO" id="GO:0006952">
    <property type="term" value="P:defense response"/>
    <property type="evidence" value="ECO:0007669"/>
    <property type="project" value="UniProtKB-KW"/>
</dbReference>
<comment type="similarity">
    <text evidence="2">Belongs to the ribosome-inactivating protein family. Type 1 RIP subfamily.</text>
</comment>
<dbReference type="InterPro" id="IPR016138">
    <property type="entry name" value="Ribosome_inactivat_prot_sub1"/>
</dbReference>
<dbReference type="PROSITE" id="PS00275">
    <property type="entry name" value="SHIGA_RICIN"/>
    <property type="match status" value="1"/>
</dbReference>
<keyword evidence="5 8" id="KW-0378">Hydrolase</keyword>
<feature type="transmembrane region" description="Helical" evidence="9">
    <location>
        <begin position="278"/>
        <end position="298"/>
    </location>
</feature>
<dbReference type="Gene3D" id="4.10.470.10">
    <property type="entry name" value="Ricin (A Subunit), domain 2"/>
    <property type="match status" value="1"/>
</dbReference>
<keyword evidence="6 8" id="KW-0611">Plant defense</keyword>
<accession>A0AAW1LFK4</accession>
<comment type="catalytic activity">
    <reaction evidence="1 8">
        <text>Endohydrolysis of the N-glycosidic bond at one specific adenosine on the 28S rRNA.</text>
        <dbReference type="EC" id="3.2.2.22"/>
    </reaction>
</comment>
<dbReference type="InterPro" id="IPR001574">
    <property type="entry name" value="Ribosome_inactivat_prot"/>
</dbReference>
<evidence type="ECO:0000256" key="5">
    <source>
        <dbReference type="ARBA" id="ARBA00022801"/>
    </source>
</evidence>
<keyword evidence="12" id="KW-1185">Reference proteome</keyword>
<protein>
    <recommendedName>
        <fullName evidence="3 8">rRNA N-glycosylase</fullName>
        <ecNumber evidence="3 8">3.2.2.22</ecNumber>
    </recommendedName>
</protein>
<dbReference type="EC" id="3.2.2.22" evidence="3 8"/>
<dbReference type="AlphaFoldDB" id="A0AAW1LFK4"/>
<dbReference type="SUPFAM" id="SSF56371">
    <property type="entry name" value="Ribosome inactivating proteins (RIP)"/>
    <property type="match status" value="1"/>
</dbReference>
<keyword evidence="7 8" id="KW-0652">Protein synthesis inhibitor</keyword>
<keyword evidence="9" id="KW-1133">Transmembrane helix</keyword>
<dbReference type="EMBL" id="JBDFQZ010000004">
    <property type="protein sequence ID" value="KAK9732706.1"/>
    <property type="molecule type" value="Genomic_DNA"/>
</dbReference>
<sequence length="315" mass="36095">MKSWVVLVVTWLIILQSLVSAVITYKLNLHGTTKEQYSSFLKEIRDDVMDPNLHYGGTDIPVIKANLDPRFLRIDLEGSTGTASLAVQRSNLYVLAYLAKNDEKKFRAYYFKNQISTAELDGLFSEAQGTENHQEIEYTEKYPDIEAAAEMTRQDAGLGVKKFAAYMAEVNGKPHVKKNEARFILFAAEMVAEATRFKYIEDLVLEHFEEEIEKVDDKVILLETFWGPISAATKTSYHGKFKKTLRMKKKGIKTKWNVHDVKELNMGILLHIAGNNGLLWIIGLIITFLVILVLIYYVRFIMTKSHRVKKDIKSH</sequence>
<reference evidence="11 12" key="1">
    <citation type="submission" date="2024-03" db="EMBL/GenBank/DDBJ databases">
        <title>WGS assembly of Saponaria officinalis var. Norfolk2.</title>
        <authorList>
            <person name="Jenkins J."/>
            <person name="Shu S."/>
            <person name="Grimwood J."/>
            <person name="Barry K."/>
            <person name="Goodstein D."/>
            <person name="Schmutz J."/>
            <person name="Leebens-Mack J."/>
            <person name="Osbourn A."/>
        </authorList>
    </citation>
    <scope>NUCLEOTIDE SEQUENCE [LARGE SCALE GENOMIC DNA]</scope>
    <source>
        <strain evidence="12">cv. Norfolk2</strain>
        <strain evidence="11">JIC</strain>
        <tissue evidence="11">Leaf</tissue>
    </source>
</reference>
<evidence type="ECO:0000256" key="8">
    <source>
        <dbReference type="RuleBase" id="RU004915"/>
    </source>
</evidence>
<keyword evidence="9" id="KW-0472">Membrane</keyword>
<evidence type="ECO:0000313" key="11">
    <source>
        <dbReference type="EMBL" id="KAK9732705.1"/>
    </source>
</evidence>
<proteinExistence type="inferred from homology"/>
<evidence type="ECO:0000256" key="6">
    <source>
        <dbReference type="ARBA" id="ARBA00022821"/>
    </source>
</evidence>
<dbReference type="InterPro" id="IPR016139">
    <property type="entry name" value="Ribosome_inactivat_prot_sub2"/>
</dbReference>
<evidence type="ECO:0000256" key="2">
    <source>
        <dbReference type="ARBA" id="ARBA00008544"/>
    </source>
</evidence>
<dbReference type="Proteomes" id="UP001443914">
    <property type="component" value="Unassembled WGS sequence"/>
</dbReference>
<keyword evidence="10" id="KW-0732">Signal</keyword>
<name>A0AAW1LFK4_SAPOF</name>
<dbReference type="InterPro" id="IPR017988">
    <property type="entry name" value="Ribosome_inactivat_prot_CS"/>
</dbReference>
<dbReference type="InterPro" id="IPR036041">
    <property type="entry name" value="Ribosome-inact_prot_sf"/>
</dbReference>
<dbReference type="Pfam" id="PF00161">
    <property type="entry name" value="RIP"/>
    <property type="match status" value="1"/>
</dbReference>
<keyword evidence="9" id="KW-0812">Transmembrane</keyword>
<gene>
    <name evidence="11" type="ORF">RND81_04G016200</name>
</gene>
<dbReference type="GO" id="GO:0090729">
    <property type="term" value="F:toxin activity"/>
    <property type="evidence" value="ECO:0007669"/>
    <property type="project" value="UniProtKB-KW"/>
</dbReference>
<evidence type="ECO:0000256" key="4">
    <source>
        <dbReference type="ARBA" id="ARBA00022656"/>
    </source>
</evidence>
<evidence type="ECO:0000256" key="7">
    <source>
        <dbReference type="ARBA" id="ARBA00023193"/>
    </source>
</evidence>
<evidence type="ECO:0000256" key="9">
    <source>
        <dbReference type="SAM" id="Phobius"/>
    </source>
</evidence>
<dbReference type="PANTHER" id="PTHR33453">
    <property type="match status" value="1"/>
</dbReference>
<dbReference type="PANTHER" id="PTHR33453:SF34">
    <property type="entry name" value="RIBOSOME-INACTIVATING PROTEIN"/>
    <property type="match status" value="1"/>
</dbReference>
<dbReference type="Gene3D" id="3.40.420.10">
    <property type="entry name" value="Ricin (A subunit), domain 1"/>
    <property type="match status" value="1"/>
</dbReference>
<evidence type="ECO:0000256" key="3">
    <source>
        <dbReference type="ARBA" id="ARBA00012001"/>
    </source>
</evidence>
<feature type="chain" id="PRO_5044717939" description="rRNA N-glycosylase" evidence="10">
    <location>
        <begin position="22"/>
        <end position="315"/>
    </location>
</feature>
<dbReference type="GO" id="GO:0017148">
    <property type="term" value="P:negative regulation of translation"/>
    <property type="evidence" value="ECO:0007669"/>
    <property type="project" value="UniProtKB-KW"/>
</dbReference>
<comment type="caution">
    <text evidence="11">The sequence shown here is derived from an EMBL/GenBank/DDBJ whole genome shotgun (WGS) entry which is preliminary data.</text>
</comment>
<evidence type="ECO:0000313" key="12">
    <source>
        <dbReference type="Proteomes" id="UP001443914"/>
    </source>
</evidence>
<evidence type="ECO:0000256" key="10">
    <source>
        <dbReference type="SAM" id="SignalP"/>
    </source>
</evidence>